<proteinExistence type="predicted"/>
<dbReference type="AlphaFoldDB" id="X1FQX9"/>
<evidence type="ECO:0000256" key="1">
    <source>
        <dbReference type="SAM" id="Phobius"/>
    </source>
</evidence>
<reference evidence="2" key="1">
    <citation type="journal article" date="2014" name="Front. Microbiol.">
        <title>High frequency of phylogenetically diverse reductive dehalogenase-homologous genes in deep subseafloor sedimentary metagenomes.</title>
        <authorList>
            <person name="Kawai M."/>
            <person name="Futagami T."/>
            <person name="Toyoda A."/>
            <person name="Takaki Y."/>
            <person name="Nishi S."/>
            <person name="Hori S."/>
            <person name="Arai W."/>
            <person name="Tsubouchi T."/>
            <person name="Morono Y."/>
            <person name="Uchiyama I."/>
            <person name="Ito T."/>
            <person name="Fujiyama A."/>
            <person name="Inagaki F."/>
            <person name="Takami H."/>
        </authorList>
    </citation>
    <scope>NUCLEOTIDE SEQUENCE</scope>
    <source>
        <strain evidence="2">Expedition CK06-06</strain>
    </source>
</reference>
<gene>
    <name evidence="2" type="ORF">S03H2_25696</name>
</gene>
<feature type="non-terminal residue" evidence="2">
    <location>
        <position position="1"/>
    </location>
</feature>
<name>X1FQX9_9ZZZZ</name>
<protein>
    <submittedName>
        <fullName evidence="2">Uncharacterized protein</fullName>
    </submittedName>
</protein>
<sequence length="55" mass="6296">DFSLEPKSKPVIFGSQDTRIKKFPKESSLTDALLVILLVGFIAVLLYIILYFIFF</sequence>
<keyword evidence="1" id="KW-1133">Transmembrane helix</keyword>
<comment type="caution">
    <text evidence="2">The sequence shown here is derived from an EMBL/GenBank/DDBJ whole genome shotgun (WGS) entry which is preliminary data.</text>
</comment>
<keyword evidence="1" id="KW-0472">Membrane</keyword>
<accession>X1FQX9</accession>
<keyword evidence="1" id="KW-0812">Transmembrane</keyword>
<feature type="transmembrane region" description="Helical" evidence="1">
    <location>
        <begin position="32"/>
        <end position="54"/>
    </location>
</feature>
<evidence type="ECO:0000313" key="2">
    <source>
        <dbReference type="EMBL" id="GAH34940.1"/>
    </source>
</evidence>
<organism evidence="2">
    <name type="scientific">marine sediment metagenome</name>
    <dbReference type="NCBI Taxonomy" id="412755"/>
    <lineage>
        <taxon>unclassified sequences</taxon>
        <taxon>metagenomes</taxon>
        <taxon>ecological metagenomes</taxon>
    </lineage>
</organism>
<dbReference type="EMBL" id="BARU01014626">
    <property type="protein sequence ID" value="GAH34940.1"/>
    <property type="molecule type" value="Genomic_DNA"/>
</dbReference>